<accession>A0A1U9QP22</accession>
<sequence>MLRSVGHTRVTEKVEDPRLTGLRFAVARLRRELASYPSEFRDRGIAEEELAALAAMVAGGDPEIRRMRRSLLLIVGSIGSVSALAPTLMDVRRAVDLFGELGH</sequence>
<dbReference type="InterPro" id="IPR045999">
    <property type="entry name" value="DUF5955"/>
</dbReference>
<dbReference type="EMBL" id="CP018047">
    <property type="protein sequence ID" value="AQU65819.1"/>
    <property type="molecule type" value="Genomic_DNA"/>
</dbReference>
<keyword evidence="3" id="KW-1185">Reference proteome</keyword>
<reference evidence="2 3" key="1">
    <citation type="submission" date="2016-11" db="EMBL/GenBank/DDBJ databases">
        <title>Complete genome sequence of Streptomyces niveus SCSIO 3406.</title>
        <authorList>
            <person name="Zhu Q."/>
            <person name="Cheng W."/>
            <person name="Song Y."/>
            <person name="Li Q."/>
            <person name="Ju J."/>
        </authorList>
    </citation>
    <scope>NUCLEOTIDE SEQUENCE [LARGE SCALE GENOMIC DNA]</scope>
    <source>
        <strain evidence="2 3">SCSIO 3406</strain>
    </source>
</reference>
<dbReference type="AlphaFoldDB" id="A0A1U9QP22"/>
<feature type="transmembrane region" description="Helical" evidence="1">
    <location>
        <begin position="71"/>
        <end position="89"/>
    </location>
</feature>
<dbReference type="OrthoDB" id="4264214at2"/>
<keyword evidence="1" id="KW-0472">Membrane</keyword>
<dbReference type="KEGG" id="snw:BBN63_05760"/>
<proteinExistence type="predicted"/>
<gene>
    <name evidence="2" type="ORF">BBN63_05760</name>
</gene>
<dbReference type="Proteomes" id="UP000189677">
    <property type="component" value="Chromosome"/>
</dbReference>
<keyword evidence="1" id="KW-1133">Transmembrane helix</keyword>
<dbReference type="Pfam" id="PF19380">
    <property type="entry name" value="DUF5955"/>
    <property type="match status" value="1"/>
</dbReference>
<protein>
    <submittedName>
        <fullName evidence="2">Uncharacterized protein</fullName>
    </submittedName>
</protein>
<keyword evidence="1" id="KW-0812">Transmembrane</keyword>
<name>A0A1U9QP22_STRNV</name>
<evidence type="ECO:0000256" key="1">
    <source>
        <dbReference type="SAM" id="Phobius"/>
    </source>
</evidence>
<dbReference type="RefSeq" id="WP_078074343.1">
    <property type="nucleotide sequence ID" value="NZ_CP018047.1"/>
</dbReference>
<evidence type="ECO:0000313" key="3">
    <source>
        <dbReference type="Proteomes" id="UP000189677"/>
    </source>
</evidence>
<organism evidence="2 3">
    <name type="scientific">Streptomyces niveus</name>
    <name type="common">Streptomyces spheroides</name>
    <dbReference type="NCBI Taxonomy" id="193462"/>
    <lineage>
        <taxon>Bacteria</taxon>
        <taxon>Bacillati</taxon>
        <taxon>Actinomycetota</taxon>
        <taxon>Actinomycetes</taxon>
        <taxon>Kitasatosporales</taxon>
        <taxon>Streptomycetaceae</taxon>
        <taxon>Streptomyces</taxon>
    </lineage>
</organism>
<evidence type="ECO:0000313" key="2">
    <source>
        <dbReference type="EMBL" id="AQU65819.1"/>
    </source>
</evidence>